<feature type="transmembrane region" description="Helical" evidence="1">
    <location>
        <begin position="363"/>
        <end position="382"/>
    </location>
</feature>
<reference evidence="4" key="1">
    <citation type="submission" date="2020-09" db="EMBL/GenBank/DDBJ databases">
        <title>Whole genome shotgun sequence of Streptomyces cinnamonensis NBRC 15873.</title>
        <authorList>
            <person name="Komaki H."/>
            <person name="Tamura T."/>
        </authorList>
    </citation>
    <scope>NUCLEOTIDE SEQUENCE [LARGE SCALE GENOMIC DNA]</scope>
    <source>
        <strain evidence="4">NBRC 15873</strain>
    </source>
</reference>
<name>A0ABQ3NU48_STRVG</name>
<dbReference type="Pfam" id="PF04235">
    <property type="entry name" value="DUF418"/>
    <property type="match status" value="1"/>
</dbReference>
<proteinExistence type="predicted"/>
<keyword evidence="1" id="KW-1133">Transmembrane helix</keyword>
<accession>A0ABQ3NU48</accession>
<evidence type="ECO:0000313" key="4">
    <source>
        <dbReference type="Proteomes" id="UP000660554"/>
    </source>
</evidence>
<feature type="transmembrane region" description="Helical" evidence="1">
    <location>
        <begin position="198"/>
        <end position="216"/>
    </location>
</feature>
<feature type="transmembrane region" description="Helical" evidence="1">
    <location>
        <begin position="321"/>
        <end position="342"/>
    </location>
</feature>
<feature type="transmembrane region" description="Helical" evidence="1">
    <location>
        <begin position="394"/>
        <end position="415"/>
    </location>
</feature>
<sequence length="442" mass="47948">MVRSGMWTRGVYDLGRDRLHRRMYDVFVRPQDVPGPARREPGVMADTLAPVVRTTTRLPLLDVLRGAAILGTLMTNVWIFASPGSEWSVLQGGMKTPDALTDPSAATIAEAVFRFLADGKFLALLTVLFGVGLAIQYDSAARRGEPWPGRYPKRAAFLFVEGTVHFVLVFAWDVLMGYAVTALLVAWLLARSEKVRRAALWTAGGVHLALMGLLTLDAMARPDGAPKAPDPAAVDLYAHGSWPAQVAFRLDHFLALRIEPVISFGLLVFLFLLGVRLHRAGAFAATDAGRRIRARLAAWGLGLGLPLNAATYLGGGDFYLLGRYGAAPLLALGYIGLIGIALDRLWIPGSTTRALGSVGRTALSCYVAQNLLCMLLCYGIGLGLADRQADSGPWWVMGMWAGVSLTLAAGSWLWLRRFGRGPLEALQHAVLSPRRPRRRSPV</sequence>
<protein>
    <recommendedName>
        <fullName evidence="2">DUF418 domain-containing protein</fullName>
    </recommendedName>
</protein>
<feature type="transmembrane region" description="Helical" evidence="1">
    <location>
        <begin position="254"/>
        <end position="275"/>
    </location>
</feature>
<dbReference type="Proteomes" id="UP000660554">
    <property type="component" value="Unassembled WGS sequence"/>
</dbReference>
<keyword evidence="1" id="KW-0472">Membrane</keyword>
<gene>
    <name evidence="3" type="ORF">Scinn_57620</name>
</gene>
<feature type="transmembrane region" description="Helical" evidence="1">
    <location>
        <begin position="157"/>
        <end position="186"/>
    </location>
</feature>
<evidence type="ECO:0000313" key="3">
    <source>
        <dbReference type="EMBL" id="GHI16299.1"/>
    </source>
</evidence>
<evidence type="ECO:0000256" key="1">
    <source>
        <dbReference type="SAM" id="Phobius"/>
    </source>
</evidence>
<feature type="transmembrane region" description="Helical" evidence="1">
    <location>
        <begin position="296"/>
        <end position="315"/>
    </location>
</feature>
<dbReference type="PANTHER" id="PTHR30590:SF2">
    <property type="entry name" value="INNER MEMBRANE PROTEIN"/>
    <property type="match status" value="1"/>
</dbReference>
<evidence type="ECO:0000259" key="2">
    <source>
        <dbReference type="Pfam" id="PF04235"/>
    </source>
</evidence>
<keyword evidence="1" id="KW-0812">Transmembrane</keyword>
<dbReference type="InterPro" id="IPR052529">
    <property type="entry name" value="Bact_Transport_Assoc"/>
</dbReference>
<dbReference type="PANTHER" id="PTHR30590">
    <property type="entry name" value="INNER MEMBRANE PROTEIN"/>
    <property type="match status" value="1"/>
</dbReference>
<dbReference type="EMBL" id="BNDV01000016">
    <property type="protein sequence ID" value="GHI16299.1"/>
    <property type="molecule type" value="Genomic_DNA"/>
</dbReference>
<feature type="domain" description="DUF418" evidence="2">
    <location>
        <begin position="278"/>
        <end position="429"/>
    </location>
</feature>
<feature type="transmembrane region" description="Helical" evidence="1">
    <location>
        <begin position="121"/>
        <end position="137"/>
    </location>
</feature>
<keyword evidence="4" id="KW-1185">Reference proteome</keyword>
<dbReference type="InterPro" id="IPR007349">
    <property type="entry name" value="DUF418"/>
</dbReference>
<organism evidence="3 4">
    <name type="scientific">Streptomyces virginiae</name>
    <name type="common">Streptomyces cinnamonensis</name>
    <dbReference type="NCBI Taxonomy" id="1961"/>
    <lineage>
        <taxon>Bacteria</taxon>
        <taxon>Bacillati</taxon>
        <taxon>Actinomycetota</taxon>
        <taxon>Actinomycetes</taxon>
        <taxon>Kitasatosporales</taxon>
        <taxon>Streptomycetaceae</taxon>
        <taxon>Streptomyces</taxon>
    </lineage>
</organism>
<comment type="caution">
    <text evidence="3">The sequence shown here is derived from an EMBL/GenBank/DDBJ whole genome shotgun (WGS) entry which is preliminary data.</text>
</comment>